<dbReference type="GO" id="GO:0005524">
    <property type="term" value="F:ATP binding"/>
    <property type="evidence" value="ECO:0007669"/>
    <property type="project" value="UniProtKB-UniRule"/>
</dbReference>
<evidence type="ECO:0000259" key="11">
    <source>
        <dbReference type="PROSITE" id="PS51194"/>
    </source>
</evidence>
<dbReference type="InterPro" id="IPR027417">
    <property type="entry name" value="P-loop_NTPase"/>
</dbReference>
<gene>
    <name evidence="9" type="primary">mfd</name>
    <name evidence="12" type="ORF">SAMN04487971_101180</name>
</gene>
<feature type="domain" description="Helicase C-terminal" evidence="11">
    <location>
        <begin position="717"/>
        <end position="871"/>
    </location>
</feature>
<dbReference type="SMART" id="SM00487">
    <property type="entry name" value="DEXDc"/>
    <property type="match status" value="1"/>
</dbReference>
<dbReference type="SMART" id="SM00490">
    <property type="entry name" value="HELICc"/>
    <property type="match status" value="1"/>
</dbReference>
<dbReference type="SUPFAM" id="SSF143517">
    <property type="entry name" value="TRCF domain-like"/>
    <property type="match status" value="1"/>
</dbReference>
<dbReference type="PANTHER" id="PTHR47964:SF1">
    <property type="entry name" value="ATP-DEPENDENT DNA HELICASE HOMOLOG RECG, CHLOROPLASTIC"/>
    <property type="match status" value="1"/>
</dbReference>
<evidence type="ECO:0000313" key="12">
    <source>
        <dbReference type="EMBL" id="SDK49532.1"/>
    </source>
</evidence>
<dbReference type="InterPro" id="IPR005118">
    <property type="entry name" value="TRCF_C"/>
</dbReference>
<dbReference type="InterPro" id="IPR004576">
    <property type="entry name" value="Mfd"/>
</dbReference>
<evidence type="ECO:0000256" key="9">
    <source>
        <dbReference type="HAMAP-Rule" id="MF_00969"/>
    </source>
</evidence>
<evidence type="ECO:0000259" key="10">
    <source>
        <dbReference type="PROSITE" id="PS51192"/>
    </source>
</evidence>
<keyword evidence="3 9" id="KW-0227">DNA damage</keyword>
<keyword evidence="1 9" id="KW-0963">Cytoplasm</keyword>
<dbReference type="Gene3D" id="3.40.50.300">
    <property type="entry name" value="P-loop containing nucleotide triphosphate hydrolases"/>
    <property type="match status" value="2"/>
</dbReference>
<keyword evidence="4 9" id="KW-0378">Hydrolase</keyword>
<dbReference type="PANTHER" id="PTHR47964">
    <property type="entry name" value="ATP-DEPENDENT DNA HELICASE HOMOLOG RECG, CHLOROPLASTIC"/>
    <property type="match status" value="1"/>
</dbReference>
<evidence type="ECO:0000256" key="4">
    <source>
        <dbReference type="ARBA" id="ARBA00022801"/>
    </source>
</evidence>
<dbReference type="SUPFAM" id="SSF52540">
    <property type="entry name" value="P-loop containing nucleoside triphosphate hydrolases"/>
    <property type="match status" value="3"/>
</dbReference>
<dbReference type="Pfam" id="PF03461">
    <property type="entry name" value="TRCF"/>
    <property type="match status" value="1"/>
</dbReference>
<organism evidence="12 13">
    <name type="scientific">Paracoccus chinensis</name>
    <dbReference type="NCBI Taxonomy" id="525640"/>
    <lineage>
        <taxon>Bacteria</taxon>
        <taxon>Pseudomonadati</taxon>
        <taxon>Pseudomonadota</taxon>
        <taxon>Alphaproteobacteria</taxon>
        <taxon>Rhodobacterales</taxon>
        <taxon>Paracoccaceae</taxon>
        <taxon>Paracoccus</taxon>
    </lineage>
</organism>
<dbReference type="Proteomes" id="UP000199555">
    <property type="component" value="Unassembled WGS sequence"/>
</dbReference>
<comment type="subcellular location">
    <subcellularLocation>
        <location evidence="9">Cytoplasm</location>
    </subcellularLocation>
</comment>
<proteinExistence type="inferred from homology"/>
<dbReference type="GO" id="GO:0016787">
    <property type="term" value="F:hydrolase activity"/>
    <property type="evidence" value="ECO:0007669"/>
    <property type="project" value="UniProtKB-KW"/>
</dbReference>
<dbReference type="CDD" id="cd17991">
    <property type="entry name" value="DEXHc_TRCF"/>
    <property type="match status" value="1"/>
</dbReference>
<dbReference type="Pfam" id="PF00270">
    <property type="entry name" value="DEAD"/>
    <property type="match status" value="1"/>
</dbReference>
<dbReference type="InterPro" id="IPR011545">
    <property type="entry name" value="DEAD/DEAH_box_helicase_dom"/>
</dbReference>
<keyword evidence="6 9" id="KW-0067">ATP-binding</keyword>
<dbReference type="Pfam" id="PF02559">
    <property type="entry name" value="CarD_TRCF_RID"/>
    <property type="match status" value="1"/>
</dbReference>
<dbReference type="InterPro" id="IPR036101">
    <property type="entry name" value="CarD-like/TRCF_RID_sf"/>
</dbReference>
<keyword evidence="2 9" id="KW-0547">Nucleotide-binding</keyword>
<evidence type="ECO:0000256" key="3">
    <source>
        <dbReference type="ARBA" id="ARBA00022763"/>
    </source>
</evidence>
<dbReference type="Pfam" id="PF17757">
    <property type="entry name" value="UvrB_inter"/>
    <property type="match status" value="1"/>
</dbReference>
<dbReference type="Gene3D" id="3.30.2060.10">
    <property type="entry name" value="Penicillin-binding protein 1b domain"/>
    <property type="match status" value="1"/>
</dbReference>
<evidence type="ECO:0000256" key="6">
    <source>
        <dbReference type="ARBA" id="ARBA00022840"/>
    </source>
</evidence>
<dbReference type="AlphaFoldDB" id="A0A1G9CCX7"/>
<dbReference type="GO" id="GO:0006355">
    <property type="term" value="P:regulation of DNA-templated transcription"/>
    <property type="evidence" value="ECO:0007669"/>
    <property type="project" value="UniProtKB-UniRule"/>
</dbReference>
<keyword evidence="5 12" id="KW-0347">Helicase</keyword>
<feature type="domain" description="Helicase ATP-binding" evidence="10">
    <location>
        <begin position="536"/>
        <end position="696"/>
    </location>
</feature>
<dbReference type="Gene3D" id="3.90.1150.50">
    <property type="entry name" value="Transcription-repair-coupling factor, D7 domain"/>
    <property type="match status" value="1"/>
</dbReference>
<dbReference type="InterPro" id="IPR037235">
    <property type="entry name" value="TRCF-like_C_D7"/>
</dbReference>
<comment type="similarity">
    <text evidence="9">In the C-terminal section; belongs to the helicase family. RecG subfamily.</text>
</comment>
<dbReference type="STRING" id="525640.SAMN04487971_101180"/>
<dbReference type="InterPro" id="IPR003711">
    <property type="entry name" value="CarD-like/TRCF_RID"/>
</dbReference>
<keyword evidence="7 9" id="KW-0238">DNA-binding</keyword>
<dbReference type="EC" id="3.6.4.-" evidence="9"/>
<keyword evidence="13" id="KW-1185">Reference proteome</keyword>
<dbReference type="InterPro" id="IPR014001">
    <property type="entry name" value="Helicase_ATP-bd"/>
</dbReference>
<protein>
    <recommendedName>
        <fullName evidence="9">Transcription-repair-coupling factor</fullName>
        <shortName evidence="9">TRCF</shortName>
        <ecNumber evidence="9">3.6.4.-</ecNumber>
    </recommendedName>
</protein>
<dbReference type="GO" id="GO:0000716">
    <property type="term" value="P:transcription-coupled nucleotide-excision repair, DNA damage recognition"/>
    <property type="evidence" value="ECO:0007669"/>
    <property type="project" value="UniProtKB-UniRule"/>
</dbReference>
<dbReference type="SUPFAM" id="SSF141259">
    <property type="entry name" value="CarD-like"/>
    <property type="match status" value="1"/>
</dbReference>
<comment type="similarity">
    <text evidence="9">In the N-terminal section; belongs to the UvrB family.</text>
</comment>
<dbReference type="PROSITE" id="PS51194">
    <property type="entry name" value="HELICASE_CTER"/>
    <property type="match status" value="1"/>
</dbReference>
<comment type="function">
    <text evidence="9">Couples transcription and DNA repair by recognizing RNA polymerase (RNAP) stalled at DNA lesions. Mediates ATP-dependent release of RNAP and its truncated transcript from the DNA, and recruitment of nucleotide excision repair machinery to the damaged site.</text>
</comment>
<dbReference type="HAMAP" id="MF_00969">
    <property type="entry name" value="TRCF"/>
    <property type="match status" value="1"/>
</dbReference>
<dbReference type="GO" id="GO:0003684">
    <property type="term" value="F:damaged DNA binding"/>
    <property type="evidence" value="ECO:0007669"/>
    <property type="project" value="InterPro"/>
</dbReference>
<dbReference type="RefSeq" id="WP_090752101.1">
    <property type="nucleotide sequence ID" value="NZ_FNGE01000001.1"/>
</dbReference>
<dbReference type="SMART" id="SM00982">
    <property type="entry name" value="TRCF"/>
    <property type="match status" value="1"/>
</dbReference>
<dbReference type="Gene3D" id="2.40.10.170">
    <property type="match status" value="1"/>
</dbReference>
<dbReference type="Pfam" id="PF00271">
    <property type="entry name" value="Helicase_C"/>
    <property type="match status" value="1"/>
</dbReference>
<dbReference type="OrthoDB" id="9804325at2"/>
<evidence type="ECO:0000256" key="1">
    <source>
        <dbReference type="ARBA" id="ARBA00022490"/>
    </source>
</evidence>
<dbReference type="EMBL" id="FNGE01000001">
    <property type="protein sequence ID" value="SDK49532.1"/>
    <property type="molecule type" value="Genomic_DNA"/>
</dbReference>
<evidence type="ECO:0000256" key="5">
    <source>
        <dbReference type="ARBA" id="ARBA00022806"/>
    </source>
</evidence>
<keyword evidence="8 9" id="KW-0234">DNA repair</keyword>
<dbReference type="PROSITE" id="PS51192">
    <property type="entry name" value="HELICASE_ATP_BIND_1"/>
    <property type="match status" value="1"/>
</dbReference>
<accession>A0A1G9CCX7</accession>
<evidence type="ECO:0000313" key="13">
    <source>
        <dbReference type="Proteomes" id="UP000199555"/>
    </source>
</evidence>
<reference evidence="13" key="1">
    <citation type="submission" date="2016-10" db="EMBL/GenBank/DDBJ databases">
        <authorList>
            <person name="Varghese N."/>
            <person name="Submissions S."/>
        </authorList>
    </citation>
    <scope>NUCLEOTIDE SEQUENCE [LARGE SCALE GENOMIC DNA]</scope>
    <source>
        <strain evidence="13">CGMCC 1.7655</strain>
    </source>
</reference>
<dbReference type="InterPro" id="IPR047112">
    <property type="entry name" value="RecG/Mfd"/>
</dbReference>
<evidence type="ECO:0000256" key="7">
    <source>
        <dbReference type="ARBA" id="ARBA00023125"/>
    </source>
</evidence>
<dbReference type="GO" id="GO:0003678">
    <property type="term" value="F:DNA helicase activity"/>
    <property type="evidence" value="ECO:0007669"/>
    <property type="project" value="TreeGrafter"/>
</dbReference>
<evidence type="ECO:0000256" key="8">
    <source>
        <dbReference type="ARBA" id="ARBA00023204"/>
    </source>
</evidence>
<dbReference type="SMART" id="SM01058">
    <property type="entry name" value="CarD_TRCF"/>
    <property type="match status" value="1"/>
</dbReference>
<dbReference type="InterPro" id="IPR041471">
    <property type="entry name" value="UvrB_inter"/>
</dbReference>
<sequence>MPPSPEKARPAGRLGNAETAAALAEQLPQGDIIFAAESETEAMAVARALAVAAPGAQVILLPESDALPGDSSPASPANIGLRNAGISRLRGREDGPVALVTTADALALAWPAPSEVPAELLSVTVGTEINLPALRDSIVALGYAEDDRVDEPGEVALRGQVLDVFPAQSEDPVRIEVAEGRIAWISLYDILDQRTLSEVQSCTIAAVTEPALGETRCALPDHLPGARLVLSPAADKRRRNVLKLAAEIGSAAAIRRVLPEEAWAASIKDRETLELARAGDPPPRFVESRAPERAFTRTARAVLEAGERLVLLGSERDLRFLSRRAARLLERTIRAAGSWEEVAGAEPGSLLSLPMPAERGFRRDCVLAVAAADLLGSRALREDAVASGQTLLDQVGIRIGDVVVHEDHGIGVVAGIEPLPDLGEGDPGEAIRLTYAADGVRLVPVLQAHRIWRYGAEPEAVTLDRLDGSSWRKRKDEVEAAVAETAQALSELAEARRGQEAPVLEGDPADYERFAAGFAFTETPDQARAIEAVRDDLASGKPMDRLVIGDVGYGKTEVALRAAAIAVLEGRQVAVAAPTTVLARQHVETFQRRFAALGKTVGALHRLSTAAEKKAVKEGLADGSIDVVIGTGAVAGKGVSYKDLGLVIIDEEQRFGTADKGKLRELSAGHVLTLTATPIPRTLQSALVGLQQLSVIATPPARRQPIRTSVAPFDAGTLRAALLRERARRGQSFVVVPRIEDMEPMAEQLRELLPGFEILQAHGKLPAAEIDESMIRFARGEGDVLLATNIIEAGLDVPQANTMVVCKADRFGLSQLHQLRGRVGRGNQRAHMLMFTEAGKTIPELTLKRLQTLETLNRLGAGFEISARDLDLRGAGDLLGEEQAGHMKLIGIELYQRLLADALSARGGAGERWIPDLQLGLQGKLPESWIADPDTRLEIYMRLARMDSSEAVDLLEAELEDRFGEIPAEARVLLQIVRLREAAHAAGIARVVAGPAGIVLYPREGATPDAEALGLDGKEDCLVLREAIEDPRERLERTAGLLAAVAERAEEMEPARAA</sequence>
<dbReference type="Gene3D" id="3.40.50.11180">
    <property type="match status" value="1"/>
</dbReference>
<dbReference type="GO" id="GO:0005737">
    <property type="term" value="C:cytoplasm"/>
    <property type="evidence" value="ECO:0007669"/>
    <property type="project" value="UniProtKB-SubCell"/>
</dbReference>
<evidence type="ECO:0000256" key="2">
    <source>
        <dbReference type="ARBA" id="ARBA00022741"/>
    </source>
</evidence>
<dbReference type="InterPro" id="IPR001650">
    <property type="entry name" value="Helicase_C-like"/>
</dbReference>
<name>A0A1G9CCX7_9RHOB</name>